<organism evidence="1 2">
    <name type="scientific">Anolis carolinensis</name>
    <name type="common">Green anole</name>
    <name type="synonym">American chameleon</name>
    <dbReference type="NCBI Taxonomy" id="28377"/>
    <lineage>
        <taxon>Eukaryota</taxon>
        <taxon>Metazoa</taxon>
        <taxon>Chordata</taxon>
        <taxon>Craniata</taxon>
        <taxon>Vertebrata</taxon>
        <taxon>Euteleostomi</taxon>
        <taxon>Lepidosauria</taxon>
        <taxon>Squamata</taxon>
        <taxon>Bifurcata</taxon>
        <taxon>Unidentata</taxon>
        <taxon>Episquamata</taxon>
        <taxon>Toxicofera</taxon>
        <taxon>Iguania</taxon>
        <taxon>Dactyloidae</taxon>
        <taxon>Anolis</taxon>
    </lineage>
</organism>
<evidence type="ECO:0000313" key="2">
    <source>
        <dbReference type="Proteomes" id="UP000001646"/>
    </source>
</evidence>
<accession>A0A803TXW7</accession>
<dbReference type="Ensembl" id="ENSACAT00000053322.1">
    <property type="protein sequence ID" value="ENSACAP00000040057.1"/>
    <property type="gene ID" value="ENSACAG00000036431.1"/>
</dbReference>
<reference evidence="1" key="3">
    <citation type="submission" date="2025-09" db="UniProtKB">
        <authorList>
            <consortium name="Ensembl"/>
        </authorList>
    </citation>
    <scope>IDENTIFICATION</scope>
</reference>
<dbReference type="Proteomes" id="UP000001646">
    <property type="component" value="Unplaced"/>
</dbReference>
<protein>
    <submittedName>
        <fullName evidence="1">Uncharacterized protein</fullName>
    </submittedName>
</protein>
<dbReference type="InParanoid" id="A0A803TXW7"/>
<reference evidence="1" key="1">
    <citation type="submission" date="2009-12" db="EMBL/GenBank/DDBJ databases">
        <title>The Genome Sequence of Anolis carolinensis (Green Anole Lizard).</title>
        <authorList>
            <consortium name="The Genome Sequencing Platform"/>
            <person name="Di Palma F."/>
            <person name="Alfoldi J."/>
            <person name="Heiman D."/>
            <person name="Young S."/>
            <person name="Grabherr M."/>
            <person name="Johnson J."/>
            <person name="Lander E.S."/>
            <person name="Lindblad-Toh K."/>
        </authorList>
    </citation>
    <scope>NUCLEOTIDE SEQUENCE [LARGE SCALE GENOMIC DNA]</scope>
    <source>
        <strain evidence="1">JBL SC #1</strain>
    </source>
</reference>
<reference evidence="1" key="2">
    <citation type="submission" date="2025-08" db="UniProtKB">
        <authorList>
            <consortium name="Ensembl"/>
        </authorList>
    </citation>
    <scope>IDENTIFICATION</scope>
</reference>
<keyword evidence="2" id="KW-1185">Reference proteome</keyword>
<dbReference type="AlphaFoldDB" id="A0A803TXW7"/>
<sequence length="105" mass="11754">YKVLSNLTGIPEAGNGEVKIAVKAGNIWADSSPRPHWTWLPRDTRVPLGPRGPCQSWHPWEPHETSFSLGARWALQPLGPWQASLPRNPWLSHKTTGPLIPTHAW</sequence>
<evidence type="ECO:0000313" key="1">
    <source>
        <dbReference type="Ensembl" id="ENSACAP00000040057.1"/>
    </source>
</evidence>
<name>A0A803TXW7_ANOCA</name>
<proteinExistence type="predicted"/>